<dbReference type="Proteomes" id="UP000274822">
    <property type="component" value="Unassembled WGS sequence"/>
</dbReference>
<sequence length="402" mass="44060">MDNNPFRYAASAQQSSSAWNPTGINSPASQQQQYSFQQQQQPANSNPYNLTGGISVQTQQLQPQPTGNQLYGGLGGLGGNGYSGYNSSVASPTGLGLGSSSLLQPQQTRTPSMYGQASLLNTQTPQLNTQTPLLNTQTPQLNTQTPLLTSQLNTQTLAQQNYPQPTGGYSQTQQLSQLPYGQTQQQQDYLIDLGQGQPQGNPYMTSTSTSSPYGQQSQQQQQQLLRNTTGFPLTSPTSASLYGGITQQQQAQAGLMNPLLLQGQYGNPYTLPAQNMGYVPNPNQNYLIHQQQPPQQQQRQPLQPPQQQPQRPAPPKPDDKVRVAHCPVCNATIEGDETALNYHVNEHFEYGASTTMARPTAATASPRREATLPLEAPVNDADYARRLYQEESNRQLNQRHFR</sequence>
<proteinExistence type="predicted"/>
<keyword evidence="3" id="KW-1185">Reference proteome</keyword>
<dbReference type="EMBL" id="RBNJ01003065">
    <property type="protein sequence ID" value="RUS31335.1"/>
    <property type="molecule type" value="Genomic_DNA"/>
</dbReference>
<feature type="compositionally biased region" description="Low complexity" evidence="1">
    <location>
        <begin position="9"/>
        <end position="18"/>
    </location>
</feature>
<feature type="compositionally biased region" description="Polar residues" evidence="1">
    <location>
        <begin position="162"/>
        <end position="188"/>
    </location>
</feature>
<feature type="compositionally biased region" description="Low complexity" evidence="1">
    <location>
        <begin position="290"/>
        <end position="301"/>
    </location>
</feature>
<comment type="caution">
    <text evidence="2">The sequence shown here is derived from an EMBL/GenBank/DDBJ whole genome shotgun (WGS) entry which is preliminary data.</text>
</comment>
<protein>
    <submittedName>
        <fullName evidence="2">Uncharacterized protein</fullName>
    </submittedName>
</protein>
<feature type="region of interest" description="Disordered" evidence="1">
    <location>
        <begin position="160"/>
        <end position="224"/>
    </location>
</feature>
<evidence type="ECO:0000313" key="2">
    <source>
        <dbReference type="EMBL" id="RUS31335.1"/>
    </source>
</evidence>
<name>A0A433QNH8_9FUNG</name>
<gene>
    <name evidence="2" type="ORF">BC938DRAFT_478029</name>
</gene>
<feature type="region of interest" description="Disordered" evidence="1">
    <location>
        <begin position="1"/>
        <end position="52"/>
    </location>
</feature>
<accession>A0A433QNH8</accession>
<dbReference type="AlphaFoldDB" id="A0A433QNH8"/>
<feature type="compositionally biased region" description="Low complexity" evidence="1">
    <location>
        <begin position="26"/>
        <end position="49"/>
    </location>
</feature>
<feature type="compositionally biased region" description="Pro residues" evidence="1">
    <location>
        <begin position="302"/>
        <end position="315"/>
    </location>
</feature>
<feature type="compositionally biased region" description="Low complexity" evidence="1">
    <location>
        <begin position="205"/>
        <end position="223"/>
    </location>
</feature>
<organism evidence="2 3">
    <name type="scientific">Jimgerdemannia flammicorona</name>
    <dbReference type="NCBI Taxonomy" id="994334"/>
    <lineage>
        <taxon>Eukaryota</taxon>
        <taxon>Fungi</taxon>
        <taxon>Fungi incertae sedis</taxon>
        <taxon>Mucoromycota</taxon>
        <taxon>Mucoromycotina</taxon>
        <taxon>Endogonomycetes</taxon>
        <taxon>Endogonales</taxon>
        <taxon>Endogonaceae</taxon>
        <taxon>Jimgerdemannia</taxon>
    </lineage>
</organism>
<evidence type="ECO:0000256" key="1">
    <source>
        <dbReference type="SAM" id="MobiDB-lite"/>
    </source>
</evidence>
<evidence type="ECO:0000313" key="3">
    <source>
        <dbReference type="Proteomes" id="UP000274822"/>
    </source>
</evidence>
<feature type="region of interest" description="Disordered" evidence="1">
    <location>
        <begin position="274"/>
        <end position="322"/>
    </location>
</feature>
<reference evidence="2 3" key="1">
    <citation type="journal article" date="2018" name="New Phytol.">
        <title>Phylogenomics of Endogonaceae and evolution of mycorrhizas within Mucoromycota.</title>
        <authorList>
            <person name="Chang Y."/>
            <person name="Desiro A."/>
            <person name="Na H."/>
            <person name="Sandor L."/>
            <person name="Lipzen A."/>
            <person name="Clum A."/>
            <person name="Barry K."/>
            <person name="Grigoriev I.V."/>
            <person name="Martin F.M."/>
            <person name="Stajich J.E."/>
            <person name="Smith M.E."/>
            <person name="Bonito G."/>
            <person name="Spatafora J.W."/>
        </authorList>
    </citation>
    <scope>NUCLEOTIDE SEQUENCE [LARGE SCALE GENOMIC DNA]</scope>
    <source>
        <strain evidence="2 3">AD002</strain>
    </source>
</reference>